<feature type="domain" description="Glycoside hydrolase family 2 catalytic" evidence="5">
    <location>
        <begin position="297"/>
        <end position="476"/>
    </location>
</feature>
<dbReference type="PANTHER" id="PTHR42732:SF1">
    <property type="entry name" value="BETA-MANNOSIDASE"/>
    <property type="match status" value="1"/>
</dbReference>
<accession>A0ABP8QN86</accession>
<evidence type="ECO:0000256" key="2">
    <source>
        <dbReference type="ARBA" id="ARBA00022801"/>
    </source>
</evidence>
<dbReference type="Pfam" id="PF02836">
    <property type="entry name" value="Glyco_hydro_2_C"/>
    <property type="match status" value="1"/>
</dbReference>
<proteinExistence type="inferred from homology"/>
<reference evidence="7" key="1">
    <citation type="journal article" date="2019" name="Int. J. Syst. Evol. Microbiol.">
        <title>The Global Catalogue of Microorganisms (GCM) 10K type strain sequencing project: providing services to taxonomists for standard genome sequencing and annotation.</title>
        <authorList>
            <consortium name="The Broad Institute Genomics Platform"/>
            <consortium name="The Broad Institute Genome Sequencing Center for Infectious Disease"/>
            <person name="Wu L."/>
            <person name="Ma J."/>
        </authorList>
    </citation>
    <scope>NUCLEOTIDE SEQUENCE [LARGE SCALE GENOMIC DNA]</scope>
    <source>
        <strain evidence="7">JCM 17933</strain>
    </source>
</reference>
<sequence>MHLTLDGTWDLIVGDPGIAGLADAPSRPVTVPGLWEAEVDPALDGVVWYRRAFDCADPSGRWTLRFGAVMDVAEVYLNGVALGGHVGAFTPFEIDPGGALVAGENVLAVRVTDHALDDPEHPRTAHGKQGWANHAFPSPPSLYLTYGGIWQPVTLRRHGPVAIDDVFVNGDPADLTVAVELSNRSADTVTARVRAGVPRDAREAEVLLPPGGHGRAVLAFGTSGAALWAPESPVLHEAEVTVAVGEEVSDTRTTRFGLRTIAVEGDRLLLNGEPYRMRSALVQGFYAGTLYAEPGRDAIVAEVAAAKHLGLNTLRLHIKAFDPVYLDVCDELGMLVHCDIPVAEPIAHAELGTAGEVADRCAAAATEQVRRDRNHPSVVLWSAMNELGLEHGPSRASEGYEGFARRMYAAVTAADPTRPVIENDWVDPDPDRVFASPILTAHWYGRLSTAYLTELAAKTAPWAASPRPFLMSEFGDWGLPSLEPRENAPFWWYGDVLGAAIERTPWPRTVAAFVEGTQRYQGLADRLQIELFRRQDGIAGWCVTELTDVPHEFNGLWSLERDAKPAALAELALACADVLPIVARTSWTVAAGEAVELPVSIANDGPALTGVTIEAGLRGRTVRYGPVDVPAHTASELATVRVPAPEVTGTHELTVRLTGDGVTAVNRYPLHVVSAEPARVAVRLAGSADGLAGAEIVTDDTAPLVVAEGALDADSGALVVESLSAGRPVLVLAQDADRARHLPVPAELTEVATAWGSTPFLFTTGELAVPALPPATVLSTEPMTIVPDAVWTRLGDGPFPEHLIAGMWKPFPDEIAGTVVGETHVGPGRLLVCQFPLLAAAREGDPMARAVLADLLRHLVGPVPGLRAEHDRLADGRAITYYATKEVS</sequence>
<comment type="similarity">
    <text evidence="1">Belongs to the glycosyl hydrolase 2 family.</text>
</comment>
<evidence type="ECO:0000313" key="6">
    <source>
        <dbReference type="EMBL" id="GAA4504696.1"/>
    </source>
</evidence>
<dbReference type="InterPro" id="IPR036156">
    <property type="entry name" value="Beta-gal/glucu_dom_sf"/>
</dbReference>
<name>A0ABP8QN86_9ACTN</name>
<dbReference type="EMBL" id="BAABHF010000035">
    <property type="protein sequence ID" value="GAA4504696.1"/>
    <property type="molecule type" value="Genomic_DNA"/>
</dbReference>
<dbReference type="Gene3D" id="2.60.120.260">
    <property type="entry name" value="Galactose-binding domain-like"/>
    <property type="match status" value="1"/>
</dbReference>
<evidence type="ECO:0000256" key="1">
    <source>
        <dbReference type="ARBA" id="ARBA00007401"/>
    </source>
</evidence>
<evidence type="ECO:0008006" key="8">
    <source>
        <dbReference type="Google" id="ProtNLM"/>
    </source>
</evidence>
<evidence type="ECO:0000313" key="7">
    <source>
        <dbReference type="Proteomes" id="UP001500503"/>
    </source>
</evidence>
<organism evidence="6 7">
    <name type="scientific">Actinoallomurus oryzae</name>
    <dbReference type="NCBI Taxonomy" id="502180"/>
    <lineage>
        <taxon>Bacteria</taxon>
        <taxon>Bacillati</taxon>
        <taxon>Actinomycetota</taxon>
        <taxon>Actinomycetes</taxon>
        <taxon>Streptosporangiales</taxon>
        <taxon>Thermomonosporaceae</taxon>
        <taxon>Actinoallomurus</taxon>
    </lineage>
</organism>
<keyword evidence="7" id="KW-1185">Reference proteome</keyword>
<dbReference type="InterPro" id="IPR006102">
    <property type="entry name" value="Ig-like_GH2"/>
</dbReference>
<dbReference type="InterPro" id="IPR023232">
    <property type="entry name" value="Glyco_hydro_2_AS"/>
</dbReference>
<evidence type="ECO:0000259" key="4">
    <source>
        <dbReference type="Pfam" id="PF00703"/>
    </source>
</evidence>
<dbReference type="Pfam" id="PF00703">
    <property type="entry name" value="Glyco_hydro_2"/>
    <property type="match status" value="1"/>
</dbReference>
<evidence type="ECO:0000259" key="5">
    <source>
        <dbReference type="Pfam" id="PF02836"/>
    </source>
</evidence>
<dbReference type="InterPro" id="IPR006103">
    <property type="entry name" value="Glyco_hydro_2_cat"/>
</dbReference>
<dbReference type="SUPFAM" id="SSF49303">
    <property type="entry name" value="beta-Galactosidase/glucuronidase domain"/>
    <property type="match status" value="1"/>
</dbReference>
<dbReference type="PROSITE" id="PS00608">
    <property type="entry name" value="GLYCOSYL_HYDROL_F2_2"/>
    <property type="match status" value="1"/>
</dbReference>
<feature type="domain" description="Glycoside hydrolase family 2 immunoglobulin-like beta-sandwich" evidence="4">
    <location>
        <begin position="162"/>
        <end position="259"/>
    </location>
</feature>
<protein>
    <recommendedName>
        <fullName evidence="8">Beta-galactosidase</fullName>
    </recommendedName>
</protein>
<dbReference type="PANTHER" id="PTHR42732">
    <property type="entry name" value="BETA-GALACTOSIDASE"/>
    <property type="match status" value="1"/>
</dbReference>
<dbReference type="Proteomes" id="UP001500503">
    <property type="component" value="Unassembled WGS sequence"/>
</dbReference>
<dbReference type="InterPro" id="IPR008979">
    <property type="entry name" value="Galactose-bd-like_sf"/>
</dbReference>
<keyword evidence="2" id="KW-0378">Hydrolase</keyword>
<dbReference type="SUPFAM" id="SSF51445">
    <property type="entry name" value="(Trans)glycosidases"/>
    <property type="match status" value="1"/>
</dbReference>
<evidence type="ECO:0000256" key="3">
    <source>
        <dbReference type="ARBA" id="ARBA00023295"/>
    </source>
</evidence>
<dbReference type="InterPro" id="IPR051913">
    <property type="entry name" value="GH2_Domain-Containing"/>
</dbReference>
<dbReference type="Gene3D" id="2.60.40.10">
    <property type="entry name" value="Immunoglobulins"/>
    <property type="match status" value="1"/>
</dbReference>
<comment type="caution">
    <text evidence="6">The sequence shown here is derived from an EMBL/GenBank/DDBJ whole genome shotgun (WGS) entry which is preliminary data.</text>
</comment>
<dbReference type="RefSeq" id="WP_345469400.1">
    <property type="nucleotide sequence ID" value="NZ_BAABHF010000035.1"/>
</dbReference>
<gene>
    <name evidence="6" type="ORF">GCM10023191_059420</name>
</gene>
<dbReference type="Gene3D" id="3.20.20.80">
    <property type="entry name" value="Glycosidases"/>
    <property type="match status" value="1"/>
</dbReference>
<dbReference type="InterPro" id="IPR017853">
    <property type="entry name" value="GH"/>
</dbReference>
<dbReference type="InterPro" id="IPR013783">
    <property type="entry name" value="Ig-like_fold"/>
</dbReference>
<dbReference type="SUPFAM" id="SSF49785">
    <property type="entry name" value="Galactose-binding domain-like"/>
    <property type="match status" value="1"/>
</dbReference>
<keyword evidence="3" id="KW-0326">Glycosidase</keyword>